<proteinExistence type="inferred from homology"/>
<dbReference type="AlphaFoldDB" id="A0A5C5YP40"/>
<evidence type="ECO:0000313" key="5">
    <source>
        <dbReference type="EMBL" id="TWT76538.1"/>
    </source>
</evidence>
<keyword evidence="4" id="KW-0732">Signal</keyword>
<keyword evidence="6" id="KW-1185">Reference proteome</keyword>
<gene>
    <name evidence="5" type="ORF">CA13_70330</name>
</gene>
<dbReference type="PANTHER" id="PTHR43649:SF34">
    <property type="entry name" value="ABC TRANSPORTER PERIPLASMIC-BINDING PROTEIN YCJN-RELATED"/>
    <property type="match status" value="1"/>
</dbReference>
<keyword evidence="3" id="KW-0813">Transport</keyword>
<comment type="similarity">
    <text evidence="2">Belongs to the bacterial solute-binding protein 1 family.</text>
</comment>
<organism evidence="5 6">
    <name type="scientific">Novipirellula herctigrandis</name>
    <dbReference type="NCBI Taxonomy" id="2527986"/>
    <lineage>
        <taxon>Bacteria</taxon>
        <taxon>Pseudomonadati</taxon>
        <taxon>Planctomycetota</taxon>
        <taxon>Planctomycetia</taxon>
        <taxon>Pirellulales</taxon>
        <taxon>Pirellulaceae</taxon>
        <taxon>Novipirellula</taxon>
    </lineage>
</organism>
<evidence type="ECO:0000256" key="2">
    <source>
        <dbReference type="ARBA" id="ARBA00008520"/>
    </source>
</evidence>
<dbReference type="Gene3D" id="3.40.190.10">
    <property type="entry name" value="Periplasmic binding protein-like II"/>
    <property type="match status" value="2"/>
</dbReference>
<dbReference type="SUPFAM" id="SSF53850">
    <property type="entry name" value="Periplasmic binding protein-like II"/>
    <property type="match status" value="1"/>
</dbReference>
<dbReference type="EMBL" id="SJPJ01000002">
    <property type="protein sequence ID" value="TWT76538.1"/>
    <property type="molecule type" value="Genomic_DNA"/>
</dbReference>
<dbReference type="Pfam" id="PF01547">
    <property type="entry name" value="SBP_bac_1"/>
    <property type="match status" value="1"/>
</dbReference>
<name>A0A5C5YP40_9BACT</name>
<protein>
    <submittedName>
        <fullName evidence="5">Putative ABC transporter-binding protein</fullName>
    </submittedName>
</protein>
<evidence type="ECO:0000256" key="1">
    <source>
        <dbReference type="ARBA" id="ARBA00004418"/>
    </source>
</evidence>
<dbReference type="Proteomes" id="UP000315010">
    <property type="component" value="Unassembled WGS sequence"/>
</dbReference>
<sequence>MWQDAKWTRRVCNQESLEMASNRKDVLRIAVREFEPFERSIAEMWEAYCKQTGCQMQLDAVAMDLHDLHEATIGSGGLHDGDWDIAHVTTDFIAEAHATDSLLNLRSRLNLKPPHDFPAGWSESMLGFQDFGDSIVGVPFHDGPECLIYRKDLFADPTNQQAYKSQKGKDLTLPETWDDFHEIARFFTRPEENLYGTVVAGFPDGHNTVFDFALHVWTRGGELVDSNGRVVVDSPAAHGAMRYYRKLLQDSSAIHPECRTYDSVKSGLAFARGEVAMMVNWFGFASMSEVVAESVVKGKVDLAPIPHAPGCDSASLNCYWIYAIGSGSPHAEIAYDFICYMINPENDKRLTLNGGTGCRISTWHDKDVNREVPYYYRLEALHEHARTLPRLANWAQLAEAIDELVLRTMDSDTPIEEITSDAQKRIDSMV</sequence>
<evidence type="ECO:0000256" key="3">
    <source>
        <dbReference type="ARBA" id="ARBA00022448"/>
    </source>
</evidence>
<accession>A0A5C5YP40</accession>
<dbReference type="InterPro" id="IPR050490">
    <property type="entry name" value="Bact_solute-bd_prot1"/>
</dbReference>
<reference evidence="5 6" key="1">
    <citation type="submission" date="2019-02" db="EMBL/GenBank/DDBJ databases">
        <title>Deep-cultivation of Planctomycetes and their phenomic and genomic characterization uncovers novel biology.</title>
        <authorList>
            <person name="Wiegand S."/>
            <person name="Jogler M."/>
            <person name="Boedeker C."/>
            <person name="Pinto D."/>
            <person name="Vollmers J."/>
            <person name="Rivas-Marin E."/>
            <person name="Kohn T."/>
            <person name="Peeters S.H."/>
            <person name="Heuer A."/>
            <person name="Rast P."/>
            <person name="Oberbeckmann S."/>
            <person name="Bunk B."/>
            <person name="Jeske O."/>
            <person name="Meyerdierks A."/>
            <person name="Storesund J.E."/>
            <person name="Kallscheuer N."/>
            <person name="Luecker S."/>
            <person name="Lage O.M."/>
            <person name="Pohl T."/>
            <person name="Merkel B.J."/>
            <person name="Hornburger P."/>
            <person name="Mueller R.-W."/>
            <person name="Bruemmer F."/>
            <person name="Labrenz M."/>
            <person name="Spormann A.M."/>
            <person name="Op Den Camp H."/>
            <person name="Overmann J."/>
            <person name="Amann R."/>
            <person name="Jetten M.S.M."/>
            <person name="Mascher T."/>
            <person name="Medema M.H."/>
            <person name="Devos D.P."/>
            <person name="Kaster A.-K."/>
            <person name="Ovreas L."/>
            <person name="Rohde M."/>
            <person name="Galperin M.Y."/>
            <person name="Jogler C."/>
        </authorList>
    </citation>
    <scope>NUCLEOTIDE SEQUENCE [LARGE SCALE GENOMIC DNA]</scope>
    <source>
        <strain evidence="5 6">CA13</strain>
    </source>
</reference>
<comment type="subcellular location">
    <subcellularLocation>
        <location evidence="1">Periplasm</location>
    </subcellularLocation>
</comment>
<dbReference type="GO" id="GO:0042597">
    <property type="term" value="C:periplasmic space"/>
    <property type="evidence" value="ECO:0007669"/>
    <property type="project" value="UniProtKB-SubCell"/>
</dbReference>
<comment type="caution">
    <text evidence="5">The sequence shown here is derived from an EMBL/GenBank/DDBJ whole genome shotgun (WGS) entry which is preliminary data.</text>
</comment>
<dbReference type="PANTHER" id="PTHR43649">
    <property type="entry name" value="ARABINOSE-BINDING PROTEIN-RELATED"/>
    <property type="match status" value="1"/>
</dbReference>
<evidence type="ECO:0000256" key="4">
    <source>
        <dbReference type="ARBA" id="ARBA00022729"/>
    </source>
</evidence>
<dbReference type="InterPro" id="IPR006059">
    <property type="entry name" value="SBP"/>
</dbReference>
<evidence type="ECO:0000313" key="6">
    <source>
        <dbReference type="Proteomes" id="UP000315010"/>
    </source>
</evidence>